<proteinExistence type="predicted"/>
<name>A0A6C0ETM0_9ZZZZ</name>
<evidence type="ECO:0000313" key="3">
    <source>
        <dbReference type="EMBL" id="QHT32082.1"/>
    </source>
</evidence>
<keyword evidence="2" id="KW-0812">Transmembrane</keyword>
<feature type="region of interest" description="Disordered" evidence="1">
    <location>
        <begin position="82"/>
        <end position="102"/>
    </location>
</feature>
<organism evidence="3">
    <name type="scientific">viral metagenome</name>
    <dbReference type="NCBI Taxonomy" id="1070528"/>
    <lineage>
        <taxon>unclassified sequences</taxon>
        <taxon>metagenomes</taxon>
        <taxon>organismal metagenomes</taxon>
    </lineage>
</organism>
<dbReference type="AlphaFoldDB" id="A0A6C0ETM0"/>
<feature type="transmembrane region" description="Helical" evidence="2">
    <location>
        <begin position="16"/>
        <end position="34"/>
    </location>
</feature>
<feature type="compositionally biased region" description="Basic and acidic residues" evidence="1">
    <location>
        <begin position="82"/>
        <end position="95"/>
    </location>
</feature>
<keyword evidence="2" id="KW-1133">Transmembrane helix</keyword>
<accession>A0A6C0ETM0</accession>
<sequence length="146" mass="17016">MKKIINKSKSIMKNVLLLYGIFIVMCVNMGYLLSRKDYQSILIFSISCLIIYLINHNMIVVIGISIIIINGLRLLRKVEGFKESETEDRHEKEPFDDNFEEDEENAHLNKLEELNPKVMKAIQKLNSININDINEYIDTMKHVIDS</sequence>
<evidence type="ECO:0000256" key="2">
    <source>
        <dbReference type="SAM" id="Phobius"/>
    </source>
</evidence>
<keyword evidence="2" id="KW-0472">Membrane</keyword>
<evidence type="ECO:0000256" key="1">
    <source>
        <dbReference type="SAM" id="MobiDB-lite"/>
    </source>
</evidence>
<feature type="transmembrane region" description="Helical" evidence="2">
    <location>
        <begin position="40"/>
        <end position="69"/>
    </location>
</feature>
<dbReference type="EMBL" id="MN738930">
    <property type="protein sequence ID" value="QHT32082.1"/>
    <property type="molecule type" value="Genomic_DNA"/>
</dbReference>
<protein>
    <submittedName>
        <fullName evidence="3">Uncharacterized protein</fullName>
    </submittedName>
</protein>
<reference evidence="3" key="1">
    <citation type="journal article" date="2020" name="Nature">
        <title>Giant virus diversity and host interactions through global metagenomics.</title>
        <authorList>
            <person name="Schulz F."/>
            <person name="Roux S."/>
            <person name="Paez-Espino D."/>
            <person name="Jungbluth S."/>
            <person name="Walsh D.A."/>
            <person name="Denef V.J."/>
            <person name="McMahon K.D."/>
            <person name="Konstantinidis K.T."/>
            <person name="Eloe-Fadrosh E.A."/>
            <person name="Kyrpides N.C."/>
            <person name="Woyke T."/>
        </authorList>
    </citation>
    <scope>NUCLEOTIDE SEQUENCE</scope>
    <source>
        <strain evidence="3">GVMAG-M-3300009159-65</strain>
    </source>
</reference>